<proteinExistence type="predicted"/>
<feature type="region of interest" description="Disordered" evidence="1">
    <location>
        <begin position="1"/>
        <end position="32"/>
    </location>
</feature>
<sequence length="508" mass="54212">MTGPWSKLPRAVSASVSPSAGYAPRREQRAPRGATLAQMIQALGGGGPDDGVAIDPAEVIARGAEGTVWSSRRLPDGSLRYWSDQRGGAFAFRARGDRPTSGHVLDTSDVLDVEIGNGQSWRVYTPTDTAGRPFIGTADRWSVLQVLNQAGAFVERGDAGTTGASDIRGREYPSAGNYTDQIGTTAAQVRQLLRRRARMQVTPIVHFVHGFGAATWRNNGGFWLAPGSAPWASGVAIMGALPAVAAAYGMTCRFVAVGWTHGVAGVRRIDYYDELQNMMASYDALDLPGTTTQALRIFLDQPNTTNSATSIIEPGLPHGSNWFRQLDFVLDHPTRAYLTGPRYPFPLIDTIHHSAYGYAKIGEVEGYVKHRVLDLGQAWEPLRIIGASITGATITVTTNQPYAGGALSIDTSMIEAAESYGFRVYVAGVKRTISGVDVSGTTITITLASAPLAGSAVELSYAVYGVAQRSGTHAGVWGNVKMAGPASPLWPAETIDAWLICDRRTLTA</sequence>
<organism evidence="2 3">
    <name type="scientific">Falsiroseomonas bella</name>
    <dbReference type="NCBI Taxonomy" id="2184016"/>
    <lineage>
        <taxon>Bacteria</taxon>
        <taxon>Pseudomonadati</taxon>
        <taxon>Pseudomonadota</taxon>
        <taxon>Alphaproteobacteria</taxon>
        <taxon>Acetobacterales</taxon>
        <taxon>Roseomonadaceae</taxon>
        <taxon>Falsiroseomonas</taxon>
    </lineage>
</organism>
<evidence type="ECO:0000256" key="1">
    <source>
        <dbReference type="SAM" id="MobiDB-lite"/>
    </source>
</evidence>
<evidence type="ECO:0000313" key="3">
    <source>
        <dbReference type="Proteomes" id="UP000245765"/>
    </source>
</evidence>
<keyword evidence="3" id="KW-1185">Reference proteome</keyword>
<feature type="compositionally biased region" description="Low complexity" evidence="1">
    <location>
        <begin position="11"/>
        <end position="23"/>
    </location>
</feature>
<gene>
    <name evidence="2" type="ORF">DFH01_19735</name>
</gene>
<reference evidence="3" key="1">
    <citation type="submission" date="2018-05" db="EMBL/GenBank/DDBJ databases">
        <authorList>
            <person name="Du Z."/>
            <person name="Wang X."/>
        </authorList>
    </citation>
    <scope>NUCLEOTIDE SEQUENCE [LARGE SCALE GENOMIC DNA]</scope>
    <source>
        <strain evidence="3">CQN31</strain>
    </source>
</reference>
<protein>
    <submittedName>
        <fullName evidence="2">Uncharacterized protein</fullName>
    </submittedName>
</protein>
<dbReference type="AlphaFoldDB" id="A0A317FCY3"/>
<comment type="caution">
    <text evidence="2">The sequence shown here is derived from an EMBL/GenBank/DDBJ whole genome shotgun (WGS) entry which is preliminary data.</text>
</comment>
<accession>A0A317FCY3</accession>
<evidence type="ECO:0000313" key="2">
    <source>
        <dbReference type="EMBL" id="PWS35809.1"/>
    </source>
</evidence>
<dbReference type="EMBL" id="QGNA01000004">
    <property type="protein sequence ID" value="PWS35809.1"/>
    <property type="molecule type" value="Genomic_DNA"/>
</dbReference>
<dbReference type="Proteomes" id="UP000245765">
    <property type="component" value="Unassembled WGS sequence"/>
</dbReference>
<name>A0A317FCY3_9PROT</name>